<reference evidence="2 3" key="1">
    <citation type="submission" date="2018-10" db="EMBL/GenBank/DDBJ databases">
        <title>Genomic Encyclopedia of Archaeal and Bacterial Type Strains, Phase II (KMG-II): from individual species to whole genera.</title>
        <authorList>
            <person name="Goeker M."/>
        </authorList>
    </citation>
    <scope>NUCLEOTIDE SEQUENCE [LARGE SCALE GENOMIC DNA]</scope>
    <source>
        <strain evidence="2 3">DSM 25217</strain>
    </source>
</reference>
<dbReference type="GO" id="GO:0071111">
    <property type="term" value="F:cyclic-guanylate-specific phosphodiesterase activity"/>
    <property type="evidence" value="ECO:0007669"/>
    <property type="project" value="InterPro"/>
</dbReference>
<comment type="caution">
    <text evidence="2">The sequence shown here is derived from an EMBL/GenBank/DDBJ whole genome shotgun (WGS) entry which is preliminary data.</text>
</comment>
<dbReference type="InterPro" id="IPR050706">
    <property type="entry name" value="Cyclic-di-GMP_PDE-like"/>
</dbReference>
<keyword evidence="3" id="KW-1185">Reference proteome</keyword>
<evidence type="ECO:0000313" key="3">
    <source>
        <dbReference type="Proteomes" id="UP000271227"/>
    </source>
</evidence>
<feature type="domain" description="EAL" evidence="1">
    <location>
        <begin position="41"/>
        <end position="293"/>
    </location>
</feature>
<dbReference type="Pfam" id="PF00563">
    <property type="entry name" value="EAL"/>
    <property type="match status" value="1"/>
</dbReference>
<dbReference type="FunCoup" id="A0A3M0CNU7">
    <property type="interactions" value="19"/>
</dbReference>
<proteinExistence type="predicted"/>
<dbReference type="CDD" id="cd01948">
    <property type="entry name" value="EAL"/>
    <property type="match status" value="1"/>
</dbReference>
<dbReference type="PANTHER" id="PTHR33121">
    <property type="entry name" value="CYCLIC DI-GMP PHOSPHODIESTERASE PDEF"/>
    <property type="match status" value="1"/>
</dbReference>
<dbReference type="SUPFAM" id="SSF141868">
    <property type="entry name" value="EAL domain-like"/>
    <property type="match status" value="1"/>
</dbReference>
<dbReference type="InParanoid" id="A0A3M0CNU7"/>
<evidence type="ECO:0000259" key="1">
    <source>
        <dbReference type="PROSITE" id="PS50883"/>
    </source>
</evidence>
<dbReference type="EMBL" id="REFR01000010">
    <property type="protein sequence ID" value="RMB08466.1"/>
    <property type="molecule type" value="Genomic_DNA"/>
</dbReference>
<gene>
    <name evidence="2" type="ORF">BXY39_1099</name>
</gene>
<dbReference type="Proteomes" id="UP000271227">
    <property type="component" value="Unassembled WGS sequence"/>
</dbReference>
<dbReference type="InterPro" id="IPR001633">
    <property type="entry name" value="EAL_dom"/>
</dbReference>
<organism evidence="2 3">
    <name type="scientific">Eilatimonas milleporae</name>
    <dbReference type="NCBI Taxonomy" id="911205"/>
    <lineage>
        <taxon>Bacteria</taxon>
        <taxon>Pseudomonadati</taxon>
        <taxon>Pseudomonadota</taxon>
        <taxon>Alphaproteobacteria</taxon>
        <taxon>Kordiimonadales</taxon>
        <taxon>Kordiimonadaceae</taxon>
        <taxon>Eilatimonas</taxon>
    </lineage>
</organism>
<dbReference type="Gene3D" id="3.20.20.450">
    <property type="entry name" value="EAL domain"/>
    <property type="match status" value="1"/>
</dbReference>
<evidence type="ECO:0000313" key="2">
    <source>
        <dbReference type="EMBL" id="RMB08466.1"/>
    </source>
</evidence>
<name>A0A3M0CNU7_9PROT</name>
<dbReference type="PROSITE" id="PS50883">
    <property type="entry name" value="EAL"/>
    <property type="match status" value="1"/>
</dbReference>
<dbReference type="SMART" id="SM00052">
    <property type="entry name" value="EAL"/>
    <property type="match status" value="1"/>
</dbReference>
<protein>
    <submittedName>
        <fullName evidence="2">EAL domain-containing protein (Putative c-di-GMP-specific phosphodiesterase class I)</fullName>
    </submittedName>
</protein>
<dbReference type="InterPro" id="IPR035919">
    <property type="entry name" value="EAL_sf"/>
</dbReference>
<dbReference type="PANTHER" id="PTHR33121:SF76">
    <property type="entry name" value="SIGNALING PROTEIN"/>
    <property type="match status" value="1"/>
</dbReference>
<dbReference type="AlphaFoldDB" id="A0A3M0CNU7"/>
<sequence>MQLDTCFSLYERRHIRLMVCDSPSPNISQFANVRSLEQLTNSLSGRWIAELVAEKRYRSLMQPIVSATDYRQVLGYEFLFRGMKEDGTDVPPPILFDTAMRADVAYMLDMAAGESAIETAIDLSIDGDLFINILPDTLARPEGLDAWLTTVVEDRGVDTERIVFELVESQQMADPELLKTLAAWLRSAGARLALDDFGSGFNNLVMLTDVRPDFIKLDKSLVQHLTHDPQKWNMVANIVDSAKQAGVRVIAEGVEDKVTASALRDTGVEYLQGYYLGYPAERPVGLRARQSVSMA</sequence>
<accession>A0A3M0CNU7</accession>